<organism evidence="6">
    <name type="scientific">Candidatus Kentrum sp. DK</name>
    <dbReference type="NCBI Taxonomy" id="2126562"/>
    <lineage>
        <taxon>Bacteria</taxon>
        <taxon>Pseudomonadati</taxon>
        <taxon>Pseudomonadota</taxon>
        <taxon>Gammaproteobacteria</taxon>
        <taxon>Candidatus Kentrum</taxon>
    </lineage>
</organism>
<evidence type="ECO:0000256" key="3">
    <source>
        <dbReference type="ARBA" id="ARBA00022829"/>
    </source>
</evidence>
<gene>
    <name evidence="6" type="ORF">BECKDK2373B_GA0170837_10664</name>
    <name evidence="7" type="ORF">BECKDK2373C_GA0170839_11753</name>
</gene>
<keyword evidence="2" id="KW-0132">Cell division</keyword>
<accession>A0A450STM4</accession>
<dbReference type="EMBL" id="CAADEX010000066">
    <property type="protein sequence ID" value="VFJ57404.1"/>
    <property type="molecule type" value="Genomic_DNA"/>
</dbReference>
<dbReference type="InterPro" id="IPR036390">
    <property type="entry name" value="WH_DNA-bd_sf"/>
</dbReference>
<dbReference type="InterPro" id="IPR036388">
    <property type="entry name" value="WH-like_DNA-bd_sf"/>
</dbReference>
<dbReference type="PANTHER" id="PTHR34298:SF2">
    <property type="entry name" value="SEGREGATION AND CONDENSATION PROTEIN B"/>
    <property type="match status" value="1"/>
</dbReference>
<keyword evidence="4" id="KW-0131">Cell cycle</keyword>
<dbReference type="PANTHER" id="PTHR34298">
    <property type="entry name" value="SEGREGATION AND CONDENSATION PROTEIN B"/>
    <property type="match status" value="1"/>
</dbReference>
<evidence type="ECO:0000256" key="2">
    <source>
        <dbReference type="ARBA" id="ARBA00022618"/>
    </source>
</evidence>
<dbReference type="AlphaFoldDB" id="A0A450STM4"/>
<keyword evidence="3" id="KW-0159">Chromosome partition</keyword>
<evidence type="ECO:0000313" key="6">
    <source>
        <dbReference type="EMBL" id="VFJ57404.1"/>
    </source>
</evidence>
<reference evidence="6" key="1">
    <citation type="submission" date="2019-02" db="EMBL/GenBank/DDBJ databases">
        <authorList>
            <person name="Gruber-Vodicka R. H."/>
            <person name="Seah K. B. B."/>
        </authorList>
    </citation>
    <scope>NUCLEOTIDE SEQUENCE</scope>
    <source>
        <strain evidence="7">BECK_DK161</strain>
        <strain evidence="6">BECK_DK47</strain>
    </source>
</reference>
<dbReference type="PIRSF" id="PIRSF019345">
    <property type="entry name" value="ScpB"/>
    <property type="match status" value="1"/>
</dbReference>
<feature type="region of interest" description="Disordered" evidence="5">
    <location>
        <begin position="34"/>
        <end position="64"/>
    </location>
</feature>
<name>A0A450STM4_9GAMM</name>
<dbReference type="GO" id="GO:0051304">
    <property type="term" value="P:chromosome separation"/>
    <property type="evidence" value="ECO:0007669"/>
    <property type="project" value="InterPro"/>
</dbReference>
<evidence type="ECO:0000313" key="7">
    <source>
        <dbReference type="EMBL" id="VFJ68062.1"/>
    </source>
</evidence>
<dbReference type="EMBL" id="CAADEY010000175">
    <property type="protein sequence ID" value="VFJ68062.1"/>
    <property type="molecule type" value="Genomic_DNA"/>
</dbReference>
<dbReference type="Gene3D" id="1.10.10.10">
    <property type="entry name" value="Winged helix-like DNA-binding domain superfamily/Winged helix DNA-binding domain"/>
    <property type="match status" value="2"/>
</dbReference>
<dbReference type="GO" id="GO:0051301">
    <property type="term" value="P:cell division"/>
    <property type="evidence" value="ECO:0007669"/>
    <property type="project" value="UniProtKB-KW"/>
</dbReference>
<proteinExistence type="predicted"/>
<feature type="region of interest" description="Disordered" evidence="5">
    <location>
        <begin position="213"/>
        <end position="255"/>
    </location>
</feature>
<evidence type="ECO:0000256" key="1">
    <source>
        <dbReference type="ARBA" id="ARBA00022490"/>
    </source>
</evidence>
<dbReference type="SUPFAM" id="SSF46785">
    <property type="entry name" value="Winged helix' DNA-binding domain"/>
    <property type="match status" value="1"/>
</dbReference>
<feature type="compositionally biased region" description="Acidic residues" evidence="5">
    <location>
        <begin position="44"/>
        <end position="53"/>
    </location>
</feature>
<dbReference type="NCBIfam" id="TIGR00281">
    <property type="entry name" value="SMC-Scp complex subunit ScpB"/>
    <property type="match status" value="1"/>
</dbReference>
<protein>
    <submittedName>
        <fullName evidence="6">Condensin subunit ScpB</fullName>
    </submittedName>
</protein>
<evidence type="ECO:0000256" key="4">
    <source>
        <dbReference type="ARBA" id="ARBA00023306"/>
    </source>
</evidence>
<keyword evidence="1" id="KW-0963">Cytoplasm</keyword>
<dbReference type="InterPro" id="IPR005234">
    <property type="entry name" value="ScpB_csome_segregation"/>
</dbReference>
<sequence length="255" mass="28474">MEPDTVKNIIEAALLASDQPLSVEELMRLFRDSALDRSQQLPEEPPEPEETPDGEGALPENPPVLPDRRMIKAALSALREDSVFRSVELQEIASGFQYRIRTEYAPYIQRLWAERPARYSRALLETLAIIAYRQPVTRGEVEEIRGVSIASSLLKTLREREWIRILGHRDVPGKPALYGTTRAFLDYFGLKTLDEMPALEAIREIIPDIDAALSLDGPHDDADDATPGDATGDPEASPPEPETSPPEEEPKEDLP</sequence>
<feature type="compositionally biased region" description="Acidic residues" evidence="5">
    <location>
        <begin position="245"/>
        <end position="255"/>
    </location>
</feature>
<evidence type="ECO:0000256" key="5">
    <source>
        <dbReference type="SAM" id="MobiDB-lite"/>
    </source>
</evidence>
<dbReference type="Pfam" id="PF04079">
    <property type="entry name" value="SMC_ScpB"/>
    <property type="match status" value="1"/>
</dbReference>